<comment type="similarity">
    <text evidence="1">Belongs to the LysR transcriptional regulatory family.</text>
</comment>
<dbReference type="GO" id="GO:0003700">
    <property type="term" value="F:DNA-binding transcription factor activity"/>
    <property type="evidence" value="ECO:0007669"/>
    <property type="project" value="InterPro"/>
</dbReference>
<organism evidence="6 7">
    <name type="scientific">Pseudooceanicola pacificus</name>
    <dbReference type="NCBI Taxonomy" id="2676438"/>
    <lineage>
        <taxon>Bacteria</taxon>
        <taxon>Pseudomonadati</taxon>
        <taxon>Pseudomonadota</taxon>
        <taxon>Alphaproteobacteria</taxon>
        <taxon>Rhodobacterales</taxon>
        <taxon>Paracoccaceae</taxon>
        <taxon>Pseudooceanicola</taxon>
    </lineage>
</organism>
<evidence type="ECO:0000259" key="5">
    <source>
        <dbReference type="PROSITE" id="PS50931"/>
    </source>
</evidence>
<accession>A0A844W7L0</accession>
<proteinExistence type="inferred from homology"/>
<keyword evidence="3" id="KW-0238">DNA-binding</keyword>
<gene>
    <name evidence="6" type="ORF">GLS40_13830</name>
</gene>
<evidence type="ECO:0000256" key="4">
    <source>
        <dbReference type="ARBA" id="ARBA00023163"/>
    </source>
</evidence>
<keyword evidence="4" id="KW-0804">Transcription</keyword>
<keyword evidence="7" id="KW-1185">Reference proteome</keyword>
<reference evidence="6 7" key="1">
    <citation type="submission" date="2019-11" db="EMBL/GenBank/DDBJ databases">
        <title>Pseudooceanicola pacifica sp. nov., isolated from deep-sea sediment of the Pacific Ocean.</title>
        <authorList>
            <person name="Lyu L."/>
        </authorList>
    </citation>
    <scope>NUCLEOTIDE SEQUENCE [LARGE SCALE GENOMIC DNA]</scope>
    <source>
        <strain evidence="6 7">216_PA32_1</strain>
    </source>
</reference>
<evidence type="ECO:0000256" key="2">
    <source>
        <dbReference type="ARBA" id="ARBA00023015"/>
    </source>
</evidence>
<dbReference type="PANTHER" id="PTHR30537">
    <property type="entry name" value="HTH-TYPE TRANSCRIPTIONAL REGULATOR"/>
    <property type="match status" value="1"/>
</dbReference>
<dbReference type="PANTHER" id="PTHR30537:SF3">
    <property type="entry name" value="TRANSCRIPTIONAL REGULATORY PROTEIN"/>
    <property type="match status" value="1"/>
</dbReference>
<dbReference type="InterPro" id="IPR005119">
    <property type="entry name" value="LysR_subst-bd"/>
</dbReference>
<dbReference type="SUPFAM" id="SSF53850">
    <property type="entry name" value="Periplasmic binding protein-like II"/>
    <property type="match status" value="1"/>
</dbReference>
<dbReference type="Proteomes" id="UP000443843">
    <property type="component" value="Unassembled WGS sequence"/>
</dbReference>
<evidence type="ECO:0000313" key="6">
    <source>
        <dbReference type="EMBL" id="MWB79115.1"/>
    </source>
</evidence>
<dbReference type="Pfam" id="PF00126">
    <property type="entry name" value="HTH_1"/>
    <property type="match status" value="1"/>
</dbReference>
<sequence length="292" mass="31792">MDLFVAMRTFVAIVRSGSMNAAGHELGVSGALVGQRLSALEDRLQARLLNRSTRQQSLTEFGGTYLQHCIDILDQVALSEGLAGDPDGRPRGRLRITAPTSFGAEALMPALGAFRAAAPDVELDIVLSDRNLDLIPAGVDLAFRIGVLEDSALVHRPLAPYRMRICASPAYLAKAGVPDHPDDLTGHEAVLFALGAGRPWRMTRDGETLRWTPSHAITVNSGHAMRNAIRAGLGLGMLPAVLVQADIQRGTLVPVLEDWQLPERPMSLLYHRDRHMPLRTKRFIAFALSKFA</sequence>
<dbReference type="AlphaFoldDB" id="A0A844W7L0"/>
<dbReference type="RefSeq" id="WP_160383323.1">
    <property type="nucleotide sequence ID" value="NZ_WNXQ01000008.1"/>
</dbReference>
<dbReference type="InterPro" id="IPR036390">
    <property type="entry name" value="WH_DNA-bd_sf"/>
</dbReference>
<evidence type="ECO:0000256" key="3">
    <source>
        <dbReference type="ARBA" id="ARBA00023125"/>
    </source>
</evidence>
<dbReference type="InterPro" id="IPR058163">
    <property type="entry name" value="LysR-type_TF_proteobact-type"/>
</dbReference>
<feature type="domain" description="HTH lysR-type" evidence="5">
    <location>
        <begin position="1"/>
        <end position="59"/>
    </location>
</feature>
<name>A0A844W7L0_9RHOB</name>
<dbReference type="InterPro" id="IPR000847">
    <property type="entry name" value="LysR_HTH_N"/>
</dbReference>
<dbReference type="Gene3D" id="1.10.10.10">
    <property type="entry name" value="Winged helix-like DNA-binding domain superfamily/Winged helix DNA-binding domain"/>
    <property type="match status" value="1"/>
</dbReference>
<dbReference type="SUPFAM" id="SSF46785">
    <property type="entry name" value="Winged helix' DNA-binding domain"/>
    <property type="match status" value="1"/>
</dbReference>
<comment type="caution">
    <text evidence="6">The sequence shown here is derived from an EMBL/GenBank/DDBJ whole genome shotgun (WGS) entry which is preliminary data.</text>
</comment>
<protein>
    <submittedName>
        <fullName evidence="6">LysR family transcriptional regulator</fullName>
    </submittedName>
</protein>
<keyword evidence="2" id="KW-0805">Transcription regulation</keyword>
<dbReference type="EMBL" id="WNXQ01000008">
    <property type="protein sequence ID" value="MWB79115.1"/>
    <property type="molecule type" value="Genomic_DNA"/>
</dbReference>
<dbReference type="Pfam" id="PF03466">
    <property type="entry name" value="LysR_substrate"/>
    <property type="match status" value="1"/>
</dbReference>
<dbReference type="Gene3D" id="3.40.190.290">
    <property type="match status" value="1"/>
</dbReference>
<dbReference type="GO" id="GO:0006351">
    <property type="term" value="P:DNA-templated transcription"/>
    <property type="evidence" value="ECO:0007669"/>
    <property type="project" value="TreeGrafter"/>
</dbReference>
<dbReference type="InterPro" id="IPR036388">
    <property type="entry name" value="WH-like_DNA-bd_sf"/>
</dbReference>
<dbReference type="GO" id="GO:0043565">
    <property type="term" value="F:sequence-specific DNA binding"/>
    <property type="evidence" value="ECO:0007669"/>
    <property type="project" value="TreeGrafter"/>
</dbReference>
<evidence type="ECO:0000256" key="1">
    <source>
        <dbReference type="ARBA" id="ARBA00009437"/>
    </source>
</evidence>
<dbReference type="PROSITE" id="PS50931">
    <property type="entry name" value="HTH_LYSR"/>
    <property type="match status" value="1"/>
</dbReference>
<evidence type="ECO:0000313" key="7">
    <source>
        <dbReference type="Proteomes" id="UP000443843"/>
    </source>
</evidence>